<protein>
    <submittedName>
        <fullName evidence="1">7827_t:CDS:1</fullName>
    </submittedName>
</protein>
<sequence length="80" mass="8962">MAEICELVISQKGNPKLVVNGYLMSECCKGQAITTFLDNLHYLKKFVKHNNHAPQADRSKVAKVIACIKHQAHETRDTPS</sequence>
<proteinExistence type="predicted"/>
<accession>A0ACA9MXM5</accession>
<dbReference type="EMBL" id="CAJVPU010012137">
    <property type="protein sequence ID" value="CAG8620860.1"/>
    <property type="molecule type" value="Genomic_DNA"/>
</dbReference>
<evidence type="ECO:0000313" key="2">
    <source>
        <dbReference type="Proteomes" id="UP000789702"/>
    </source>
</evidence>
<dbReference type="Proteomes" id="UP000789702">
    <property type="component" value="Unassembled WGS sequence"/>
</dbReference>
<name>A0ACA9MXM5_9GLOM</name>
<organism evidence="1 2">
    <name type="scientific">Dentiscutata heterogama</name>
    <dbReference type="NCBI Taxonomy" id="1316150"/>
    <lineage>
        <taxon>Eukaryota</taxon>
        <taxon>Fungi</taxon>
        <taxon>Fungi incertae sedis</taxon>
        <taxon>Mucoromycota</taxon>
        <taxon>Glomeromycotina</taxon>
        <taxon>Glomeromycetes</taxon>
        <taxon>Diversisporales</taxon>
        <taxon>Gigasporaceae</taxon>
        <taxon>Dentiscutata</taxon>
    </lineage>
</organism>
<keyword evidence="2" id="KW-1185">Reference proteome</keyword>
<evidence type="ECO:0000313" key="1">
    <source>
        <dbReference type="EMBL" id="CAG8620860.1"/>
    </source>
</evidence>
<comment type="caution">
    <text evidence="1">The sequence shown here is derived from an EMBL/GenBank/DDBJ whole genome shotgun (WGS) entry which is preliminary data.</text>
</comment>
<reference evidence="1" key="1">
    <citation type="submission" date="2021-06" db="EMBL/GenBank/DDBJ databases">
        <authorList>
            <person name="Kallberg Y."/>
            <person name="Tangrot J."/>
            <person name="Rosling A."/>
        </authorList>
    </citation>
    <scope>NUCLEOTIDE SEQUENCE</scope>
    <source>
        <strain evidence="1">IL203A</strain>
    </source>
</reference>
<gene>
    <name evidence="1" type="ORF">DHETER_LOCUS8012</name>
</gene>